<dbReference type="Proteomes" id="UP000612746">
    <property type="component" value="Unassembled WGS sequence"/>
</dbReference>
<evidence type="ECO:0000256" key="4">
    <source>
        <dbReference type="ARBA" id="ARBA00023136"/>
    </source>
</evidence>
<feature type="transmembrane region" description="Helical" evidence="7">
    <location>
        <begin position="293"/>
        <end position="317"/>
    </location>
</feature>
<feature type="transmembrane region" description="Helical" evidence="7">
    <location>
        <begin position="33"/>
        <end position="52"/>
    </location>
</feature>
<dbReference type="OrthoDB" id="8048523at2759"/>
<evidence type="ECO:0000256" key="1">
    <source>
        <dbReference type="ARBA" id="ARBA00004141"/>
    </source>
</evidence>
<feature type="transmembrane region" description="Helical" evidence="7">
    <location>
        <begin position="257"/>
        <end position="281"/>
    </location>
</feature>
<sequence length="329" mass="36982">MDTCKSSFSCFTLLYRRRLLTFLSQLVFGDCVYGWQESISVLLGYLSILCWLNAQMPQVVENYKLRSAESLSFSFLSVWLTGDFANLIGCIVLDQLPFQIYLSIYFILVDTVLCLQWIWYVRLGKGIPLPATAESDVKDLDGPREPQVIDVPRPSSSLSETSGLIPYSQSASPSKWYTLAPAAKDKSSVVLFALFFLVMQTPSSTLTTNSTLSAFSSPSTSDDSTLWVGRFFAWLCTCLYLSSRIPQILKNYRRRSVQGLSIALFLFAACGNLTYTLSIFTNPHSTRESLLEAVPYILGSAGTLLFDMTIFSQYVMYNWINRKATFAIE</sequence>
<keyword evidence="9" id="KW-1185">Reference proteome</keyword>
<dbReference type="InterPro" id="IPR051415">
    <property type="entry name" value="LAAT-1"/>
</dbReference>
<evidence type="ECO:0000256" key="2">
    <source>
        <dbReference type="ARBA" id="ARBA00022692"/>
    </source>
</evidence>
<feature type="transmembrane region" description="Helical" evidence="7">
    <location>
        <begin position="73"/>
        <end position="94"/>
    </location>
</feature>
<dbReference type="Gene3D" id="1.20.1280.290">
    <property type="match status" value="2"/>
</dbReference>
<comment type="subcellular location">
    <subcellularLocation>
        <location evidence="1">Membrane</location>
        <topology evidence="1">Multi-pass membrane protein</topology>
    </subcellularLocation>
</comment>
<dbReference type="SMART" id="SM00679">
    <property type="entry name" value="CTNS"/>
    <property type="match status" value="2"/>
</dbReference>
<comment type="similarity">
    <text evidence="5">Belongs to the laat-1 family.</text>
</comment>
<dbReference type="AlphaFoldDB" id="A0A8H7Q2C5"/>
<protein>
    <submittedName>
        <fullName evidence="8">Uncharacterized protein</fullName>
    </submittedName>
</protein>
<dbReference type="PANTHER" id="PTHR16201">
    <property type="entry name" value="SEVEN TRANSMEMBRANE PROTEIN 1-RELATED"/>
    <property type="match status" value="1"/>
</dbReference>
<comment type="caution">
    <text evidence="8">The sequence shown here is derived from an EMBL/GenBank/DDBJ whole genome shotgun (WGS) entry which is preliminary data.</text>
</comment>
<evidence type="ECO:0000313" key="8">
    <source>
        <dbReference type="EMBL" id="KAG2184005.1"/>
    </source>
</evidence>
<keyword evidence="4 7" id="KW-0472">Membrane</keyword>
<dbReference type="GO" id="GO:0015174">
    <property type="term" value="F:basic amino acid transmembrane transporter activity"/>
    <property type="evidence" value="ECO:0007669"/>
    <property type="project" value="UniProtKB-ARBA"/>
</dbReference>
<accession>A0A8H7Q2C5</accession>
<dbReference type="InterPro" id="IPR006603">
    <property type="entry name" value="PQ-loop_rpt"/>
</dbReference>
<name>A0A8H7Q2C5_9FUNG</name>
<feature type="transmembrane region" description="Helical" evidence="7">
    <location>
        <begin position="100"/>
        <end position="120"/>
    </location>
</feature>
<dbReference type="FunFam" id="1.20.1280.290:FF:000009">
    <property type="entry name" value="PQ loop repeat family protein"/>
    <property type="match status" value="1"/>
</dbReference>
<evidence type="ECO:0000256" key="3">
    <source>
        <dbReference type="ARBA" id="ARBA00022989"/>
    </source>
</evidence>
<evidence type="ECO:0000256" key="5">
    <source>
        <dbReference type="ARBA" id="ARBA00038039"/>
    </source>
</evidence>
<reference evidence="8" key="1">
    <citation type="submission" date="2020-12" db="EMBL/GenBank/DDBJ databases">
        <title>Metabolic potential, ecology and presence of endohyphal bacteria is reflected in genomic diversity of Mucoromycotina.</title>
        <authorList>
            <person name="Muszewska A."/>
            <person name="Okrasinska A."/>
            <person name="Steczkiewicz K."/>
            <person name="Drgas O."/>
            <person name="Orlowska M."/>
            <person name="Perlinska-Lenart U."/>
            <person name="Aleksandrzak-Piekarczyk T."/>
            <person name="Szatraj K."/>
            <person name="Zielenkiewicz U."/>
            <person name="Pilsyk S."/>
            <person name="Malc E."/>
            <person name="Mieczkowski P."/>
            <person name="Kruszewska J.S."/>
            <person name="Biernat P."/>
            <person name="Pawlowska J."/>
        </authorList>
    </citation>
    <scope>NUCLEOTIDE SEQUENCE</scope>
    <source>
        <strain evidence="8">WA0000051536</strain>
    </source>
</reference>
<evidence type="ECO:0000313" key="9">
    <source>
        <dbReference type="Proteomes" id="UP000612746"/>
    </source>
</evidence>
<keyword evidence="2 7" id="KW-0812">Transmembrane</keyword>
<keyword evidence="3 7" id="KW-1133">Transmembrane helix</keyword>
<dbReference type="GO" id="GO:0098852">
    <property type="term" value="C:lytic vacuole membrane"/>
    <property type="evidence" value="ECO:0007669"/>
    <property type="project" value="UniProtKB-ARBA"/>
</dbReference>
<dbReference type="Pfam" id="PF04193">
    <property type="entry name" value="PQ-loop"/>
    <property type="match status" value="2"/>
</dbReference>
<evidence type="ECO:0000256" key="6">
    <source>
        <dbReference type="ARBA" id="ARBA00050768"/>
    </source>
</evidence>
<feature type="transmembrane region" description="Helical" evidence="7">
    <location>
        <begin position="189"/>
        <end position="207"/>
    </location>
</feature>
<evidence type="ECO:0000256" key="7">
    <source>
        <dbReference type="SAM" id="Phobius"/>
    </source>
</evidence>
<feature type="transmembrane region" description="Helical" evidence="7">
    <location>
        <begin position="227"/>
        <end position="245"/>
    </location>
</feature>
<dbReference type="GO" id="GO:0034486">
    <property type="term" value="P:vacuolar transmembrane transport"/>
    <property type="evidence" value="ECO:0007669"/>
    <property type="project" value="UniProtKB-ARBA"/>
</dbReference>
<comment type="catalytic activity">
    <reaction evidence="6">
        <text>L-histidine(out) + L-arginine(in) = L-histidine(in) + L-arginine(out)</text>
        <dbReference type="Rhea" id="RHEA:71063"/>
        <dbReference type="ChEBI" id="CHEBI:32682"/>
        <dbReference type="ChEBI" id="CHEBI:57595"/>
    </reaction>
</comment>
<gene>
    <name evidence="8" type="ORF">INT44_009016</name>
</gene>
<dbReference type="EMBL" id="JAEPRA010000006">
    <property type="protein sequence ID" value="KAG2184005.1"/>
    <property type="molecule type" value="Genomic_DNA"/>
</dbReference>
<proteinExistence type="inferred from homology"/>
<organism evidence="8 9">
    <name type="scientific">Umbelopsis vinacea</name>
    <dbReference type="NCBI Taxonomy" id="44442"/>
    <lineage>
        <taxon>Eukaryota</taxon>
        <taxon>Fungi</taxon>
        <taxon>Fungi incertae sedis</taxon>
        <taxon>Mucoromycota</taxon>
        <taxon>Mucoromycotina</taxon>
        <taxon>Umbelopsidomycetes</taxon>
        <taxon>Umbelopsidales</taxon>
        <taxon>Umbelopsidaceae</taxon>
        <taxon>Umbelopsis</taxon>
    </lineage>
</organism>